<feature type="domain" description="DnaJ homologue subfamily C member 28 conserved" evidence="2">
    <location>
        <begin position="12"/>
        <end position="81"/>
    </location>
</feature>
<evidence type="ECO:0000313" key="3">
    <source>
        <dbReference type="EMBL" id="GAA1387845.1"/>
    </source>
</evidence>
<name>A0ABP4IDD7_9PSEU</name>
<feature type="region of interest" description="Disordered" evidence="1">
    <location>
        <begin position="128"/>
        <end position="168"/>
    </location>
</feature>
<dbReference type="EMBL" id="BAAAJK010000007">
    <property type="protein sequence ID" value="GAA1387845.1"/>
    <property type="molecule type" value="Genomic_DNA"/>
</dbReference>
<evidence type="ECO:0000259" key="2">
    <source>
        <dbReference type="Pfam" id="PF09350"/>
    </source>
</evidence>
<gene>
    <name evidence="3" type="ORF">GCM10009613_24290</name>
</gene>
<dbReference type="Pfam" id="PF09350">
    <property type="entry name" value="DJC28_CD"/>
    <property type="match status" value="1"/>
</dbReference>
<accession>A0ABP4IDD7</accession>
<dbReference type="RefSeq" id="WP_344021571.1">
    <property type="nucleotide sequence ID" value="NZ_BAAAJK010000007.1"/>
</dbReference>
<evidence type="ECO:0000256" key="1">
    <source>
        <dbReference type="SAM" id="MobiDB-lite"/>
    </source>
</evidence>
<feature type="region of interest" description="Disordered" evidence="1">
    <location>
        <begin position="1"/>
        <end position="41"/>
    </location>
</feature>
<comment type="caution">
    <text evidence="3">The sequence shown here is derived from an EMBL/GenBank/DDBJ whole genome shotgun (WGS) entry which is preliminary data.</text>
</comment>
<dbReference type="InterPro" id="IPR018961">
    <property type="entry name" value="DnaJ_homolog_subfam-C_membr-28"/>
</dbReference>
<dbReference type="Proteomes" id="UP001501414">
    <property type="component" value="Unassembled WGS sequence"/>
</dbReference>
<keyword evidence="4" id="KW-1185">Reference proteome</keyword>
<feature type="compositionally biased region" description="Basic and acidic residues" evidence="1">
    <location>
        <begin position="1"/>
        <end position="30"/>
    </location>
</feature>
<protein>
    <submittedName>
        <fullName evidence="3">DUF1992 domain-containing protein</fullName>
    </submittedName>
</protein>
<feature type="compositionally biased region" description="Basic residues" evidence="1">
    <location>
        <begin position="157"/>
        <end position="168"/>
    </location>
</feature>
<sequence length="168" mass="18982">MDAADPRSESPVERAIREAVERGEFDDLPGRGKPLPGAGRTGPVDANWWVRGYLEREGLSGEALLPPAVQLRKELDRIDGTVARFTDERRVRDHVEEIDARVVDHMRYPVGPWVPIRRPDADAIVARWRAARERPRPTPAGPSARSGAGDDGTASPVRRRWWSRLRRR</sequence>
<reference evidence="4" key="1">
    <citation type="journal article" date="2019" name="Int. J. Syst. Evol. Microbiol.">
        <title>The Global Catalogue of Microorganisms (GCM) 10K type strain sequencing project: providing services to taxonomists for standard genome sequencing and annotation.</title>
        <authorList>
            <consortium name="The Broad Institute Genomics Platform"/>
            <consortium name="The Broad Institute Genome Sequencing Center for Infectious Disease"/>
            <person name="Wu L."/>
            <person name="Ma J."/>
        </authorList>
    </citation>
    <scope>NUCLEOTIDE SEQUENCE [LARGE SCALE GENOMIC DNA]</scope>
    <source>
        <strain evidence="4">JCM 11896</strain>
    </source>
</reference>
<evidence type="ECO:0000313" key="4">
    <source>
        <dbReference type="Proteomes" id="UP001501414"/>
    </source>
</evidence>
<proteinExistence type="predicted"/>
<organism evidence="3 4">
    <name type="scientific">Pseudonocardia kongjuensis</name>
    <dbReference type="NCBI Taxonomy" id="102227"/>
    <lineage>
        <taxon>Bacteria</taxon>
        <taxon>Bacillati</taxon>
        <taxon>Actinomycetota</taxon>
        <taxon>Actinomycetes</taxon>
        <taxon>Pseudonocardiales</taxon>
        <taxon>Pseudonocardiaceae</taxon>
        <taxon>Pseudonocardia</taxon>
    </lineage>
</organism>